<dbReference type="InterPro" id="IPR000064">
    <property type="entry name" value="NLP_P60_dom"/>
</dbReference>
<evidence type="ECO:0000313" key="9">
    <source>
        <dbReference type="Proteomes" id="UP001501480"/>
    </source>
</evidence>
<feature type="coiled-coil region" evidence="5">
    <location>
        <begin position="137"/>
        <end position="195"/>
    </location>
</feature>
<dbReference type="Proteomes" id="UP001501480">
    <property type="component" value="Unassembled WGS sequence"/>
</dbReference>
<feature type="signal peptide" evidence="6">
    <location>
        <begin position="1"/>
        <end position="33"/>
    </location>
</feature>
<keyword evidence="2" id="KW-0645">Protease</keyword>
<dbReference type="InterPro" id="IPR051794">
    <property type="entry name" value="PG_Endopeptidase_C40"/>
</dbReference>
<keyword evidence="9" id="KW-1185">Reference proteome</keyword>
<gene>
    <name evidence="8" type="ORF">GCM10009821_05040</name>
</gene>
<evidence type="ECO:0000256" key="6">
    <source>
        <dbReference type="SAM" id="SignalP"/>
    </source>
</evidence>
<keyword evidence="3" id="KW-0378">Hydrolase</keyword>
<feature type="chain" id="PRO_5045549380" evidence="6">
    <location>
        <begin position="34"/>
        <end position="328"/>
    </location>
</feature>
<dbReference type="SUPFAM" id="SSF54001">
    <property type="entry name" value="Cysteine proteinases"/>
    <property type="match status" value="1"/>
</dbReference>
<evidence type="ECO:0000256" key="5">
    <source>
        <dbReference type="SAM" id="Coils"/>
    </source>
</evidence>
<evidence type="ECO:0000256" key="2">
    <source>
        <dbReference type="ARBA" id="ARBA00022670"/>
    </source>
</evidence>
<dbReference type="Pfam" id="PF00877">
    <property type="entry name" value="NLPC_P60"/>
    <property type="match status" value="1"/>
</dbReference>
<keyword evidence="4" id="KW-0788">Thiol protease</keyword>
<evidence type="ECO:0000259" key="7">
    <source>
        <dbReference type="PROSITE" id="PS51935"/>
    </source>
</evidence>
<evidence type="ECO:0000256" key="3">
    <source>
        <dbReference type="ARBA" id="ARBA00022801"/>
    </source>
</evidence>
<organism evidence="8 9">
    <name type="scientific">Aeromicrobium halocynthiae</name>
    <dbReference type="NCBI Taxonomy" id="560557"/>
    <lineage>
        <taxon>Bacteria</taxon>
        <taxon>Bacillati</taxon>
        <taxon>Actinomycetota</taxon>
        <taxon>Actinomycetes</taxon>
        <taxon>Propionibacteriales</taxon>
        <taxon>Nocardioidaceae</taxon>
        <taxon>Aeromicrobium</taxon>
    </lineage>
</organism>
<protein>
    <submittedName>
        <fullName evidence="8">C40 family peptidase</fullName>
    </submittedName>
</protein>
<reference evidence="8 9" key="1">
    <citation type="journal article" date="2019" name="Int. J. Syst. Evol. Microbiol.">
        <title>The Global Catalogue of Microorganisms (GCM) 10K type strain sequencing project: providing services to taxonomists for standard genome sequencing and annotation.</title>
        <authorList>
            <consortium name="The Broad Institute Genomics Platform"/>
            <consortium name="The Broad Institute Genome Sequencing Center for Infectious Disease"/>
            <person name="Wu L."/>
            <person name="Ma J."/>
        </authorList>
    </citation>
    <scope>NUCLEOTIDE SEQUENCE [LARGE SCALE GENOMIC DNA]</scope>
    <source>
        <strain evidence="8 9">JCM 15749</strain>
    </source>
</reference>
<accession>A0ABN2VSA2</accession>
<keyword evidence="5" id="KW-0175">Coiled coil</keyword>
<name>A0ABN2VSA2_9ACTN</name>
<evidence type="ECO:0000256" key="1">
    <source>
        <dbReference type="ARBA" id="ARBA00007074"/>
    </source>
</evidence>
<sequence length="328" mass="34932">MTRHDTTGRTRRVLAVSAATVLTTGLIATAASADPDVTADDVREAMNALSAANEEINAISEEIDRSSADIRALEKDIAAQQGEYDEQREVLAQSVVRQQMDAPLGATVSLFGSEDPEAFIDGLGAKLALDTTQAQRLQAFADLSRALENRRTALEDRKAELVEDRESLQERQERLEAEHREVEAQLRQLDAAEQATATGADQSMELEDIDLSEVSGRGAKAVAFARAQLGDRYVYGGTGPDAWDCSGLTQGAWAAAGVSIPRVAGAQYSAGQSIPISAVQPGDLVFYGDMSHTGIYVGGGQVIHAANPRRPVEVTSIGYGFTRAARVG</sequence>
<feature type="coiled-coil region" evidence="5">
    <location>
        <begin position="42"/>
        <end position="90"/>
    </location>
</feature>
<dbReference type="InterPro" id="IPR038765">
    <property type="entry name" value="Papain-like_cys_pep_sf"/>
</dbReference>
<evidence type="ECO:0000256" key="4">
    <source>
        <dbReference type="ARBA" id="ARBA00022807"/>
    </source>
</evidence>
<evidence type="ECO:0000313" key="8">
    <source>
        <dbReference type="EMBL" id="GAA2070715.1"/>
    </source>
</evidence>
<dbReference type="PROSITE" id="PS51935">
    <property type="entry name" value="NLPC_P60"/>
    <property type="match status" value="1"/>
</dbReference>
<proteinExistence type="inferred from homology"/>
<comment type="similarity">
    <text evidence="1">Belongs to the peptidase C40 family.</text>
</comment>
<dbReference type="Gene3D" id="3.90.1720.10">
    <property type="entry name" value="endopeptidase domain like (from Nostoc punctiforme)"/>
    <property type="match status" value="1"/>
</dbReference>
<dbReference type="EMBL" id="BAAAPY010000001">
    <property type="protein sequence ID" value="GAA2070715.1"/>
    <property type="molecule type" value="Genomic_DNA"/>
</dbReference>
<feature type="domain" description="NlpC/P60" evidence="7">
    <location>
        <begin position="215"/>
        <end position="328"/>
    </location>
</feature>
<dbReference type="RefSeq" id="WP_344323894.1">
    <property type="nucleotide sequence ID" value="NZ_BAAAPY010000001.1"/>
</dbReference>
<keyword evidence="6" id="KW-0732">Signal</keyword>
<dbReference type="PANTHER" id="PTHR47359">
    <property type="entry name" value="PEPTIDOGLYCAN DL-ENDOPEPTIDASE CWLO"/>
    <property type="match status" value="1"/>
</dbReference>
<comment type="caution">
    <text evidence="8">The sequence shown here is derived from an EMBL/GenBank/DDBJ whole genome shotgun (WGS) entry which is preliminary data.</text>
</comment>
<dbReference type="PANTHER" id="PTHR47359:SF3">
    <property type="entry name" value="NLP_P60 DOMAIN-CONTAINING PROTEIN-RELATED"/>
    <property type="match status" value="1"/>
</dbReference>